<sequence>MLLFVSFTNLKAKKFFYKEACEAIAYYFVNFLKCVAACKADSSVKWDMNEIYYLCYKSWVINNRDKLKVIKGALTKENMFAKHDDCMVFQMKILTKELFKDIKEGDIKLTEVYP</sequence>
<evidence type="ECO:0000313" key="2">
    <source>
        <dbReference type="Proteomes" id="UP000322876"/>
    </source>
</evidence>
<dbReference type="Proteomes" id="UP000322876">
    <property type="component" value="Unassembled WGS sequence"/>
</dbReference>
<gene>
    <name evidence="1" type="ORF">FHQ18_00600</name>
</gene>
<accession>A0A5A8F8Y7</accession>
<dbReference type="AlphaFoldDB" id="A0A5A8F8Y7"/>
<reference evidence="1 2" key="1">
    <citation type="submission" date="2019-06" db="EMBL/GenBank/DDBJ databases">
        <title>Genomic insights into carbon and energy metabolism of Deferribacter autotrophicus revealed new metabolic traits in the phylum Deferribacteres.</title>
        <authorList>
            <person name="Slobodkin A.I."/>
            <person name="Slobodkina G.B."/>
            <person name="Allioux M."/>
            <person name="Alain K."/>
            <person name="Jebbar M."/>
            <person name="Shadrin V."/>
            <person name="Kublanov I.V."/>
            <person name="Toshchakov S.V."/>
            <person name="Bonch-Osmolovskaya E.A."/>
        </authorList>
    </citation>
    <scope>NUCLEOTIDE SEQUENCE [LARGE SCALE GENOMIC DNA]</scope>
    <source>
        <strain evidence="1 2">SL50</strain>
    </source>
</reference>
<evidence type="ECO:0000313" key="1">
    <source>
        <dbReference type="EMBL" id="KAA0259411.1"/>
    </source>
</evidence>
<organism evidence="1 2">
    <name type="scientific">Deferribacter autotrophicus</name>
    <dbReference type="NCBI Taxonomy" id="500465"/>
    <lineage>
        <taxon>Bacteria</taxon>
        <taxon>Pseudomonadati</taxon>
        <taxon>Deferribacterota</taxon>
        <taxon>Deferribacteres</taxon>
        <taxon>Deferribacterales</taxon>
        <taxon>Deferribacteraceae</taxon>
        <taxon>Deferribacter</taxon>
    </lineage>
</organism>
<proteinExistence type="predicted"/>
<protein>
    <submittedName>
        <fullName evidence="1">Uncharacterized protein</fullName>
    </submittedName>
</protein>
<name>A0A5A8F8Y7_9BACT</name>
<comment type="caution">
    <text evidence="1">The sequence shown here is derived from an EMBL/GenBank/DDBJ whole genome shotgun (WGS) entry which is preliminary data.</text>
</comment>
<keyword evidence="2" id="KW-1185">Reference proteome</keyword>
<dbReference type="EMBL" id="VFJB01000001">
    <property type="protein sequence ID" value="KAA0259411.1"/>
    <property type="molecule type" value="Genomic_DNA"/>
</dbReference>